<evidence type="ECO:0000313" key="4">
    <source>
        <dbReference type="EMBL" id="BBI48936.1"/>
    </source>
</evidence>
<dbReference type="SUPFAM" id="SSF56801">
    <property type="entry name" value="Acetyl-CoA synthetase-like"/>
    <property type="match status" value="1"/>
</dbReference>
<dbReference type="InterPro" id="IPR042099">
    <property type="entry name" value="ANL_N_sf"/>
</dbReference>
<reference evidence="5" key="1">
    <citation type="journal article" date="2019" name="Microbiol. Resour. Announc.">
        <title>Complete Genome Sequence of Halomonas olivaria, a Moderately Halophilic Bacterium Isolated from Olive Processing Effluents, Obtained by Nanopore Sequencing.</title>
        <authorList>
            <person name="Nagata S."/>
            <person name="Ii K.M."/>
            <person name="Tsukimi T."/>
            <person name="Miura M.C."/>
            <person name="Galipon J."/>
            <person name="Arakawa K."/>
        </authorList>
    </citation>
    <scope>NUCLEOTIDE SEQUENCE [LARGE SCALE GENOMIC DNA]</scope>
    <source>
        <strain evidence="5">TYRC17</strain>
    </source>
</reference>
<comment type="similarity">
    <text evidence="1">Belongs to the ATP-dependent AMP-binding enzyme family.</text>
</comment>
<dbReference type="Proteomes" id="UP000289555">
    <property type="component" value="Chromosome"/>
</dbReference>
<organism evidence="4 5">
    <name type="scientific">Vreelandella olivaria</name>
    <dbReference type="NCBI Taxonomy" id="390919"/>
    <lineage>
        <taxon>Bacteria</taxon>
        <taxon>Pseudomonadati</taxon>
        <taxon>Pseudomonadota</taxon>
        <taxon>Gammaproteobacteria</taxon>
        <taxon>Oceanospirillales</taxon>
        <taxon>Halomonadaceae</taxon>
        <taxon>Vreelandella</taxon>
    </lineage>
</organism>
<dbReference type="PANTHER" id="PTHR24096:SF149">
    <property type="entry name" value="AMP-BINDING DOMAIN-CONTAINING PROTEIN-RELATED"/>
    <property type="match status" value="1"/>
</dbReference>
<evidence type="ECO:0000256" key="1">
    <source>
        <dbReference type="ARBA" id="ARBA00006432"/>
    </source>
</evidence>
<gene>
    <name evidence="4" type="ORF">HORIV_13570</name>
</gene>
<keyword evidence="2" id="KW-0436">Ligase</keyword>
<protein>
    <recommendedName>
        <fullName evidence="3">AMP-dependent synthetase/ligase domain-containing protein</fullName>
    </recommendedName>
</protein>
<dbReference type="PANTHER" id="PTHR24096">
    <property type="entry name" value="LONG-CHAIN-FATTY-ACID--COA LIGASE"/>
    <property type="match status" value="1"/>
</dbReference>
<sequence length="89" mass="9754">MGVHYQQVQRGSKVGTVGMPLPGTSFKIVDPESFEELPTGEAGMILISGPQIMQGYLNDPDRTAKALHESDGHRWYITGDKGFIDEDGF</sequence>
<keyword evidence="5" id="KW-1185">Reference proteome</keyword>
<dbReference type="Pfam" id="PF00501">
    <property type="entry name" value="AMP-binding"/>
    <property type="match status" value="1"/>
</dbReference>
<dbReference type="Gene3D" id="3.40.50.12780">
    <property type="entry name" value="N-terminal domain of ligase-like"/>
    <property type="match status" value="1"/>
</dbReference>
<proteinExistence type="inferred from homology"/>
<evidence type="ECO:0000259" key="3">
    <source>
        <dbReference type="Pfam" id="PF00501"/>
    </source>
</evidence>
<evidence type="ECO:0000313" key="5">
    <source>
        <dbReference type="Proteomes" id="UP000289555"/>
    </source>
</evidence>
<feature type="domain" description="AMP-dependent synthetase/ligase" evidence="3">
    <location>
        <begin position="7"/>
        <end position="57"/>
    </location>
</feature>
<name>A0ABN5WPN1_9GAMM</name>
<evidence type="ECO:0000256" key="2">
    <source>
        <dbReference type="ARBA" id="ARBA00022598"/>
    </source>
</evidence>
<dbReference type="EMBL" id="AP019416">
    <property type="protein sequence ID" value="BBI48936.1"/>
    <property type="molecule type" value="Genomic_DNA"/>
</dbReference>
<dbReference type="InterPro" id="IPR000873">
    <property type="entry name" value="AMP-dep_synth/lig_dom"/>
</dbReference>
<accession>A0ABN5WPN1</accession>